<dbReference type="InterPro" id="IPR007123">
    <property type="entry name" value="Gelsolin-like_dom"/>
</dbReference>
<evidence type="ECO:0000259" key="11">
    <source>
        <dbReference type="Pfam" id="PF08033"/>
    </source>
</evidence>
<evidence type="ECO:0000259" key="7">
    <source>
        <dbReference type="Pfam" id="PF00626"/>
    </source>
</evidence>
<feature type="domain" description="Sec23/Sec24 beta-sandwich" evidence="11">
    <location>
        <begin position="347"/>
        <end position="430"/>
    </location>
</feature>
<dbReference type="GO" id="GO:0030127">
    <property type="term" value="C:COPII vesicle coat"/>
    <property type="evidence" value="ECO:0007669"/>
    <property type="project" value="InterPro"/>
</dbReference>
<dbReference type="Pfam" id="PF04815">
    <property type="entry name" value="Sec23_helical"/>
    <property type="match status" value="1"/>
</dbReference>
<evidence type="ECO:0000259" key="9">
    <source>
        <dbReference type="Pfam" id="PF04811"/>
    </source>
</evidence>
<proteinExistence type="inferred from homology"/>
<evidence type="ECO:0000313" key="12">
    <source>
        <dbReference type="EMBL" id="VDL70597.1"/>
    </source>
</evidence>
<keyword evidence="5" id="KW-0653">Protein transport</keyword>
<dbReference type="InterPro" id="IPR006895">
    <property type="entry name" value="Znf_Sec23_Sec24"/>
</dbReference>
<dbReference type="Pfam" id="PF04811">
    <property type="entry name" value="Sec23_trunk"/>
    <property type="match status" value="1"/>
</dbReference>
<dbReference type="Gene3D" id="1.20.120.730">
    <property type="entry name" value="Sec23/Sec24 helical domain"/>
    <property type="match status" value="1"/>
</dbReference>
<evidence type="ECO:0000256" key="6">
    <source>
        <dbReference type="ARBA" id="ARBA00023329"/>
    </source>
</evidence>
<dbReference type="Proteomes" id="UP000271162">
    <property type="component" value="Unassembled WGS sequence"/>
</dbReference>
<feature type="domain" description="Sec23/Sec24 trunk" evidence="9">
    <location>
        <begin position="157"/>
        <end position="344"/>
    </location>
</feature>
<reference evidence="12 13" key="2">
    <citation type="submission" date="2018-11" db="EMBL/GenBank/DDBJ databases">
        <authorList>
            <consortium name="Pathogen Informatics"/>
        </authorList>
    </citation>
    <scope>NUCLEOTIDE SEQUENCE [LARGE SCALE GENOMIC DNA]</scope>
</reference>
<dbReference type="SUPFAM" id="SSF81995">
    <property type="entry name" value="beta-sandwich domain of Sec23/24"/>
    <property type="match status" value="1"/>
</dbReference>
<feature type="domain" description="Sec23/Sec24 helical" evidence="10">
    <location>
        <begin position="441"/>
        <end position="542"/>
    </location>
</feature>
<evidence type="ECO:0000256" key="4">
    <source>
        <dbReference type="ARBA" id="ARBA00022448"/>
    </source>
</evidence>
<evidence type="ECO:0000259" key="10">
    <source>
        <dbReference type="Pfam" id="PF04815"/>
    </source>
</evidence>
<evidence type="ECO:0000256" key="5">
    <source>
        <dbReference type="ARBA" id="ARBA00022927"/>
    </source>
</evidence>
<dbReference type="PANTHER" id="PTHR13803">
    <property type="entry name" value="SEC24-RELATED PROTEIN"/>
    <property type="match status" value="1"/>
</dbReference>
<dbReference type="Gene3D" id="3.40.50.410">
    <property type="entry name" value="von Willebrand factor, type A domain"/>
    <property type="match status" value="1"/>
</dbReference>
<dbReference type="GO" id="GO:0000149">
    <property type="term" value="F:SNARE binding"/>
    <property type="evidence" value="ECO:0007669"/>
    <property type="project" value="TreeGrafter"/>
</dbReference>
<dbReference type="GO" id="GO:0090110">
    <property type="term" value="P:COPII-coated vesicle cargo loading"/>
    <property type="evidence" value="ECO:0007669"/>
    <property type="project" value="TreeGrafter"/>
</dbReference>
<dbReference type="InterPro" id="IPR036180">
    <property type="entry name" value="Gelsolin-like_dom_sf"/>
</dbReference>
<dbReference type="STRING" id="27835.A0A0N4XVZ3"/>
<dbReference type="WBParaSite" id="NBR_0000700701-mRNA-1">
    <property type="protein sequence ID" value="NBR_0000700701-mRNA-1"/>
    <property type="gene ID" value="NBR_0000700701"/>
</dbReference>
<dbReference type="SUPFAM" id="SSF82919">
    <property type="entry name" value="Zn-finger domain of Sec23/24"/>
    <property type="match status" value="1"/>
</dbReference>
<dbReference type="InterPro" id="IPR006896">
    <property type="entry name" value="Sec23/24_trunk_dom"/>
</dbReference>
<comment type="subcellular location">
    <subcellularLocation>
        <location evidence="1">Cytoplasmic vesicle</location>
        <location evidence="1">COPII-coated vesicle membrane</location>
        <topology evidence="1">Peripheral membrane protein</topology>
        <orientation evidence="1">Cytoplasmic side</orientation>
    </subcellularLocation>
    <subcellularLocation>
        <location evidence="2">Endoplasmic reticulum membrane</location>
        <topology evidence="2">Peripheral membrane protein</topology>
        <orientation evidence="2">Cytoplasmic side</orientation>
    </subcellularLocation>
</comment>
<gene>
    <name evidence="12" type="ORF">NBR_LOCUS7008</name>
</gene>
<evidence type="ECO:0000256" key="2">
    <source>
        <dbReference type="ARBA" id="ARBA00004397"/>
    </source>
</evidence>
<keyword evidence="4" id="KW-0813">Transport</keyword>
<keyword evidence="13" id="KW-1185">Reference proteome</keyword>
<dbReference type="SUPFAM" id="SSF53300">
    <property type="entry name" value="vWA-like"/>
    <property type="match status" value="1"/>
</dbReference>
<comment type="similarity">
    <text evidence="3">Belongs to the SEC23/SEC24 family. SEC24 subfamily.</text>
</comment>
<dbReference type="SUPFAM" id="SSF82754">
    <property type="entry name" value="C-terminal, gelsolin-like domain of Sec23/24"/>
    <property type="match status" value="1"/>
</dbReference>
<dbReference type="PANTHER" id="PTHR13803:SF4">
    <property type="entry name" value="SECRETORY 24CD, ISOFORM C"/>
    <property type="match status" value="1"/>
</dbReference>
<organism evidence="14">
    <name type="scientific">Nippostrongylus brasiliensis</name>
    <name type="common">Rat hookworm</name>
    <dbReference type="NCBI Taxonomy" id="27835"/>
    <lineage>
        <taxon>Eukaryota</taxon>
        <taxon>Metazoa</taxon>
        <taxon>Ecdysozoa</taxon>
        <taxon>Nematoda</taxon>
        <taxon>Chromadorea</taxon>
        <taxon>Rhabditida</taxon>
        <taxon>Rhabditina</taxon>
        <taxon>Rhabditomorpha</taxon>
        <taxon>Strongyloidea</taxon>
        <taxon>Heligmosomidae</taxon>
        <taxon>Nippostrongylus</taxon>
    </lineage>
</organism>
<dbReference type="AlphaFoldDB" id="A0A0N4XVZ3"/>
<feature type="domain" description="Zinc finger Sec23/Sec24-type" evidence="8">
    <location>
        <begin position="80"/>
        <end position="118"/>
    </location>
</feature>
<evidence type="ECO:0000256" key="3">
    <source>
        <dbReference type="ARBA" id="ARBA00008334"/>
    </source>
</evidence>
<dbReference type="GO" id="GO:0070971">
    <property type="term" value="C:endoplasmic reticulum exit site"/>
    <property type="evidence" value="ECO:0007669"/>
    <property type="project" value="TreeGrafter"/>
</dbReference>
<dbReference type="GO" id="GO:0008270">
    <property type="term" value="F:zinc ion binding"/>
    <property type="evidence" value="ECO:0007669"/>
    <property type="project" value="InterPro"/>
</dbReference>
<keyword evidence="6" id="KW-0968">Cytoplasmic vesicle</keyword>
<dbReference type="InterPro" id="IPR036465">
    <property type="entry name" value="vWFA_dom_sf"/>
</dbReference>
<reference evidence="14" key="1">
    <citation type="submission" date="2017-02" db="UniProtKB">
        <authorList>
            <consortium name="WormBaseParasite"/>
        </authorList>
    </citation>
    <scope>IDENTIFICATION</scope>
</reference>
<dbReference type="InterPro" id="IPR036174">
    <property type="entry name" value="Znf_Sec23_Sec24_sf"/>
</dbReference>
<dbReference type="Pfam" id="PF00626">
    <property type="entry name" value="Gelsolin"/>
    <property type="match status" value="1"/>
</dbReference>
<evidence type="ECO:0000259" key="8">
    <source>
        <dbReference type="Pfam" id="PF04810"/>
    </source>
</evidence>
<sequence>MCFTGYPHANPPPLVSTDFYAVDQGNCSPRLMRSTMYMAPASNDLLKASQLPFAVACSPFASLHPQERPAPIIDLGPGGPVRCQRCKAYMCPFMEFQDGGRRFRCPFCHATTPVEDVYFAHLDHTGRRTDIDHRPELFLGAYEFIATKQYCKNGLPPKEPAFIFMIDVSYNAIQNGMLNVICANLERVLQRLPKEIGAPESVVHVGLATFDQVVHFFDLSAAQPSMMVVGDVGDMFVPIVDGLLLPYSQAAPAIRAALAEIPRLFCQSRVTETILGPVVQAGLDALQSADRVGKLMVFTTSLPTVEAPGKLKARNERNLLGTDKEKAEKDSSRFLADLSHNVSRNIAFDCMARVRSSAGIRPVLFQGSFYMENSTDLEIASLDEDKTFFAEMKHDDKLTDQNAIIQCAVLFTSVSGQRRLRILNLCLPVSSDYNQLYRVADQGALVSYLLKNAVQINREKGLKDMKEQIFQRCAQILATYREKVSESAPLGQLILPETLKLLPLFVNSIVKNDSINGGSEMTVDDKVWMIELIRGMRVDHSMLLLYPKIAPVDHLELQDPQEITSITGTVRASYDNFSNTKAYLIDNGIVLFLWIGLGVAEAWIQDIFGVNNVAMLDTENAQIPEKDNARSRGLRRAVELLQETGPRKRKLFVVREKDALEPWMKKFLVEDRSGPNVMSYVDFLCYIHREIRNILA</sequence>
<protein>
    <submittedName>
        <fullName evidence="14">Protein transport protein Sec24-like CEF</fullName>
    </submittedName>
</protein>
<dbReference type="Pfam" id="PF08033">
    <property type="entry name" value="Sec23_BS"/>
    <property type="match status" value="1"/>
</dbReference>
<name>A0A0N4XVZ3_NIPBR</name>
<evidence type="ECO:0000313" key="13">
    <source>
        <dbReference type="Proteomes" id="UP000271162"/>
    </source>
</evidence>
<dbReference type="Gene3D" id="2.30.30.380">
    <property type="entry name" value="Zn-finger domain of Sec23/24"/>
    <property type="match status" value="1"/>
</dbReference>
<dbReference type="Gene3D" id="2.60.40.1670">
    <property type="entry name" value="beta-sandwich domain of Sec23/24"/>
    <property type="match status" value="1"/>
</dbReference>
<dbReference type="EMBL" id="UYSL01019849">
    <property type="protein sequence ID" value="VDL70597.1"/>
    <property type="molecule type" value="Genomic_DNA"/>
</dbReference>
<dbReference type="SUPFAM" id="SSF81811">
    <property type="entry name" value="Helical domain of Sec23/24"/>
    <property type="match status" value="1"/>
</dbReference>
<dbReference type="OMA" id="NTASAFW"/>
<evidence type="ECO:0000256" key="1">
    <source>
        <dbReference type="ARBA" id="ARBA00004299"/>
    </source>
</evidence>
<dbReference type="InterPro" id="IPR050550">
    <property type="entry name" value="SEC23_SEC24_subfamily"/>
</dbReference>
<dbReference type="GO" id="GO:0006886">
    <property type="term" value="P:intracellular protein transport"/>
    <property type="evidence" value="ECO:0007669"/>
    <property type="project" value="InterPro"/>
</dbReference>
<dbReference type="InterPro" id="IPR012990">
    <property type="entry name" value="Beta-sandwich_Sec23_24"/>
</dbReference>
<feature type="domain" description="Gelsolin-like" evidence="7">
    <location>
        <begin position="569"/>
        <end position="628"/>
    </location>
</feature>
<accession>A0A0N4XVZ3</accession>
<dbReference type="Pfam" id="PF04810">
    <property type="entry name" value="zf-Sec23_Sec24"/>
    <property type="match status" value="1"/>
</dbReference>
<evidence type="ECO:0000313" key="14">
    <source>
        <dbReference type="WBParaSite" id="NBR_0000700701-mRNA-1"/>
    </source>
</evidence>
<dbReference type="InterPro" id="IPR006900">
    <property type="entry name" value="Sec23/24_helical_dom"/>
</dbReference>
<dbReference type="GO" id="GO:0005789">
    <property type="term" value="C:endoplasmic reticulum membrane"/>
    <property type="evidence" value="ECO:0007669"/>
    <property type="project" value="UniProtKB-SubCell"/>
</dbReference>
<dbReference type="InterPro" id="IPR036175">
    <property type="entry name" value="Sec23/24_helical_dom_sf"/>
</dbReference>